<dbReference type="GO" id="GO:0004148">
    <property type="term" value="F:dihydrolipoyl dehydrogenase (NADH) activity"/>
    <property type="evidence" value="ECO:0007669"/>
    <property type="project" value="UniProtKB-EC"/>
</dbReference>
<proteinExistence type="inferred from homology"/>
<feature type="binding site" evidence="5">
    <location>
        <position position="323"/>
    </location>
    <ligand>
        <name>FAD</name>
        <dbReference type="ChEBI" id="CHEBI:57692"/>
    </ligand>
</feature>
<dbReference type="PRINTS" id="PR00368">
    <property type="entry name" value="FADPNR"/>
</dbReference>
<dbReference type="InterPro" id="IPR023753">
    <property type="entry name" value="FAD/NAD-binding_dom"/>
</dbReference>
<organism evidence="9 10">
    <name type="scientific">Rhodanobacter spathiphylli B39</name>
    <dbReference type="NCBI Taxonomy" id="1163407"/>
    <lineage>
        <taxon>Bacteria</taxon>
        <taxon>Pseudomonadati</taxon>
        <taxon>Pseudomonadota</taxon>
        <taxon>Gammaproteobacteria</taxon>
        <taxon>Lysobacterales</taxon>
        <taxon>Rhodanobacteraceae</taxon>
        <taxon>Rhodanobacter</taxon>
    </lineage>
</organism>
<evidence type="ECO:0000256" key="1">
    <source>
        <dbReference type="ARBA" id="ARBA00007532"/>
    </source>
</evidence>
<dbReference type="Pfam" id="PF02852">
    <property type="entry name" value="Pyr_redox_dim"/>
    <property type="match status" value="1"/>
</dbReference>
<name>I4VWC4_9GAMM</name>
<dbReference type="InterPro" id="IPR036324">
    <property type="entry name" value="Mn/Fe_SOD_N_sf"/>
</dbReference>
<evidence type="ECO:0000256" key="5">
    <source>
        <dbReference type="PIRSR" id="PIRSR000350-3"/>
    </source>
</evidence>
<dbReference type="AlphaFoldDB" id="I4VWC4"/>
<dbReference type="InterPro" id="IPR004099">
    <property type="entry name" value="Pyr_nucl-diS_OxRdtase_dimer"/>
</dbReference>
<gene>
    <name evidence="9" type="ORF">UU7_13453</name>
</gene>
<dbReference type="EC" id="1.8.1.4" evidence="9"/>
<dbReference type="PANTHER" id="PTHR43014:SF4">
    <property type="entry name" value="PYRIDINE NUCLEOTIDE-DISULFIDE OXIDOREDUCTASE RCLA-RELATED"/>
    <property type="match status" value="1"/>
</dbReference>
<keyword evidence="2" id="KW-0285">Flavoprotein</keyword>
<dbReference type="SUPFAM" id="SSF51905">
    <property type="entry name" value="FAD/NAD(P)-binding domain"/>
    <property type="match status" value="1"/>
</dbReference>
<feature type="binding site" evidence="5">
    <location>
        <begin position="191"/>
        <end position="198"/>
    </location>
    <ligand>
        <name>NAD(+)</name>
        <dbReference type="ChEBI" id="CHEBI:57540"/>
    </ligand>
</feature>
<protein>
    <submittedName>
        <fullName evidence="9">Dihydrolipoamide dehydrogenase</fullName>
        <ecNumber evidence="9">1.8.1.4</ecNumber>
    </submittedName>
</protein>
<dbReference type="Gene3D" id="3.50.50.60">
    <property type="entry name" value="FAD/NAD(P)-binding domain"/>
    <property type="match status" value="3"/>
</dbReference>
<feature type="binding site" evidence="5">
    <location>
        <position position="57"/>
    </location>
    <ligand>
        <name>FAD</name>
        <dbReference type="ChEBI" id="CHEBI:57692"/>
    </ligand>
</feature>
<feature type="domain" description="Pyridine nucleotide-disulphide oxidoreductase dimerisation" evidence="7">
    <location>
        <begin position="362"/>
        <end position="467"/>
    </location>
</feature>
<dbReference type="NCBIfam" id="NF004939">
    <property type="entry name" value="PRK06292.1-1"/>
    <property type="match status" value="1"/>
</dbReference>
<dbReference type="Pfam" id="PF07992">
    <property type="entry name" value="Pyr_redox_2"/>
    <property type="match status" value="1"/>
</dbReference>
<comment type="caution">
    <text evidence="9">The sequence shown here is derived from an EMBL/GenBank/DDBJ whole genome shotgun (WGS) entry which is preliminary data.</text>
</comment>
<evidence type="ECO:0000313" key="9">
    <source>
        <dbReference type="EMBL" id="EIL91515.1"/>
    </source>
</evidence>
<dbReference type="PRINTS" id="PR00411">
    <property type="entry name" value="PNDRDTASEI"/>
</dbReference>
<evidence type="ECO:0000256" key="4">
    <source>
        <dbReference type="PIRSR" id="PIRSR000350-2"/>
    </source>
</evidence>
<keyword evidence="10" id="KW-1185">Reference proteome</keyword>
<comment type="cofactor">
    <cofactor evidence="5">
        <name>FAD</name>
        <dbReference type="ChEBI" id="CHEBI:57692"/>
    </cofactor>
    <text evidence="5">Binds 1 FAD per subunit.</text>
</comment>
<evidence type="ECO:0000259" key="8">
    <source>
        <dbReference type="Pfam" id="PF07992"/>
    </source>
</evidence>
<dbReference type="Gene3D" id="1.10.287.990">
    <property type="entry name" value="Fe,Mn superoxide dismutase (SOD) domain"/>
    <property type="match status" value="1"/>
</dbReference>
<evidence type="ECO:0000256" key="6">
    <source>
        <dbReference type="PIRSR" id="PIRSR000350-4"/>
    </source>
</evidence>
<keyword evidence="5" id="KW-0547">Nucleotide-binding</keyword>
<dbReference type="SUPFAM" id="SSF55424">
    <property type="entry name" value="FAD/NAD-linked reductases, dimerisation (C-terminal) domain"/>
    <property type="match status" value="1"/>
</dbReference>
<comment type="similarity">
    <text evidence="1">Belongs to the class-I pyridine nucleotide-disulfide oxidoreductase family.</text>
</comment>
<keyword evidence="9" id="KW-0560">Oxidoreductase</keyword>
<dbReference type="Proteomes" id="UP000003226">
    <property type="component" value="Unassembled WGS sequence"/>
</dbReference>
<dbReference type="STRING" id="1163407.UU7_13453"/>
<reference evidence="9 10" key="1">
    <citation type="journal article" date="2012" name="J. Bacteriol.">
        <title>Genome sequences for six rhodanobacter strains, isolated from soils and the terrestrial subsurface, with variable denitrification capabilities.</title>
        <authorList>
            <person name="Kostka J.E."/>
            <person name="Green S.J."/>
            <person name="Rishishwar L."/>
            <person name="Prakash O."/>
            <person name="Katz L.S."/>
            <person name="Marino-Ramirez L."/>
            <person name="Jordan I.K."/>
            <person name="Munk C."/>
            <person name="Ivanova N."/>
            <person name="Mikhailova N."/>
            <person name="Watson D.B."/>
            <person name="Brown S.D."/>
            <person name="Palumbo A.V."/>
            <person name="Brooks S.C."/>
        </authorList>
    </citation>
    <scope>NUCLEOTIDE SEQUENCE [LARGE SCALE GENOMIC DNA]</scope>
    <source>
        <strain evidence="9 10">B39</strain>
    </source>
</reference>
<sequence>MRGDGMSMREVDIAIIGSGTAGMSAYRQARKRTDRIALIEGGPFGTTCARVGCMPSKLLIAAAEARHRLAALSAFGIASDAGAVDGRAVMKRVRDERDRFVGFVLDAVAGFDPAHVLRAHAEFEDPHTLKLSPAMDGSAPPVERVRAGRIIIATGSRPAIPAALRAAGDRLILSDDVFDWQDLPGAVAVFGAGVIGLELGQALHRLGVRVHLFGRDGRIGAISDPVVRAEATRLIAAELPLSLDAADVRVERDGEAVVVHFTDPGGAASSERFDYLLAATGRTPNVEMLALECSGLELDARGLPVFDPQTTRAGDSHVFIAGDADADRVLLHEAADEGHLAGEQAARYPAVYRHTRRTPLGVVFSDPQIAYAGRRHAQLLADGVAFAVGEVSFEDQGRSRVMLVNHGLLRVYGEQGSGLLLGAEMIGPQNEHIAHLLAWAIQARMTVADVLQMPFYHPTIEEGLRTALRELLTALGMGAAPPLHCIDCGPGA</sequence>
<dbReference type="GO" id="GO:0050660">
    <property type="term" value="F:flavin adenine dinucleotide binding"/>
    <property type="evidence" value="ECO:0007669"/>
    <property type="project" value="TreeGrafter"/>
</dbReference>
<feature type="binding site" evidence="5">
    <location>
        <position position="281"/>
    </location>
    <ligand>
        <name>NAD(+)</name>
        <dbReference type="ChEBI" id="CHEBI:57540"/>
    </ligand>
</feature>
<feature type="binding site" evidence="5">
    <location>
        <begin position="154"/>
        <end position="156"/>
    </location>
    <ligand>
        <name>FAD</name>
        <dbReference type="ChEBI" id="CHEBI:57692"/>
    </ligand>
</feature>
<dbReference type="PIRSF" id="PIRSF000350">
    <property type="entry name" value="Mercury_reductase_MerA"/>
    <property type="match status" value="1"/>
</dbReference>
<dbReference type="PATRIC" id="fig|1163407.3.peg.2711"/>
<dbReference type="GO" id="GO:0003955">
    <property type="term" value="F:NAD(P)H dehydrogenase (quinone) activity"/>
    <property type="evidence" value="ECO:0007669"/>
    <property type="project" value="TreeGrafter"/>
</dbReference>
<evidence type="ECO:0000259" key="7">
    <source>
        <dbReference type="Pfam" id="PF02852"/>
    </source>
</evidence>
<keyword evidence="3 5" id="KW-0274">FAD</keyword>
<feature type="active site" description="Proton acceptor" evidence="4">
    <location>
        <position position="457"/>
    </location>
</feature>
<dbReference type="InterPro" id="IPR036188">
    <property type="entry name" value="FAD/NAD-bd_sf"/>
</dbReference>
<evidence type="ECO:0000256" key="3">
    <source>
        <dbReference type="ARBA" id="ARBA00022827"/>
    </source>
</evidence>
<accession>I4VWC4</accession>
<evidence type="ECO:0000313" key="10">
    <source>
        <dbReference type="Proteomes" id="UP000003226"/>
    </source>
</evidence>
<keyword evidence="5" id="KW-0520">NAD</keyword>
<dbReference type="eggNOG" id="COG1249">
    <property type="taxonomic scope" value="Bacteria"/>
</dbReference>
<feature type="domain" description="FAD/NAD(P)-binding" evidence="8">
    <location>
        <begin position="12"/>
        <end position="335"/>
    </location>
</feature>
<dbReference type="InterPro" id="IPR001100">
    <property type="entry name" value="Pyr_nuc-diS_OxRdtase"/>
</dbReference>
<evidence type="ECO:0000256" key="2">
    <source>
        <dbReference type="ARBA" id="ARBA00022630"/>
    </source>
</evidence>
<dbReference type="EMBL" id="AJXT01000043">
    <property type="protein sequence ID" value="EIL91515.1"/>
    <property type="molecule type" value="Genomic_DNA"/>
</dbReference>
<feature type="disulfide bond" description="Redox-active" evidence="6">
    <location>
        <begin position="48"/>
        <end position="53"/>
    </location>
</feature>
<dbReference type="Gene3D" id="3.30.390.30">
    <property type="match status" value="1"/>
</dbReference>
<dbReference type="InterPro" id="IPR016156">
    <property type="entry name" value="FAD/NAD-linked_Rdtase_dimer_sf"/>
</dbReference>
<dbReference type="PANTHER" id="PTHR43014">
    <property type="entry name" value="MERCURIC REDUCTASE"/>
    <property type="match status" value="1"/>
</dbReference>